<name>A0A6A7RT18_9PROT</name>
<dbReference type="EMBL" id="PDHS01000182">
    <property type="protein sequence ID" value="MQM30538.1"/>
    <property type="molecule type" value="Genomic_DNA"/>
</dbReference>
<evidence type="ECO:0000313" key="1">
    <source>
        <dbReference type="EMBL" id="MQM30538.1"/>
    </source>
</evidence>
<dbReference type="AlphaFoldDB" id="A0A6A7RT18"/>
<protein>
    <submittedName>
        <fullName evidence="1">Uncharacterized protein</fullName>
    </submittedName>
</protein>
<gene>
    <name evidence="1" type="ORF">CRU78_08375</name>
</gene>
<reference evidence="1 2" key="1">
    <citation type="submission" date="2017-09" db="EMBL/GenBank/DDBJ databases">
        <title>Metagenomic Analysis Reveals Denitrifying Candidatus Accumulibacter and Flanking Population as a Source of N2O.</title>
        <authorList>
            <person name="Gao H."/>
            <person name="Mao Y."/>
            <person name="Zhao X."/>
            <person name="Liu W.-T."/>
            <person name="Zhang T."/>
            <person name="Wells G."/>
        </authorList>
    </citation>
    <scope>NUCLEOTIDE SEQUENCE [LARGE SCALE GENOMIC DNA]</scope>
    <source>
        <strain evidence="1">CANDO_2_IC</strain>
    </source>
</reference>
<evidence type="ECO:0000313" key="2">
    <source>
        <dbReference type="Proteomes" id="UP000342300"/>
    </source>
</evidence>
<proteinExistence type="predicted"/>
<dbReference type="Proteomes" id="UP000342300">
    <property type="component" value="Unassembled WGS sequence"/>
</dbReference>
<comment type="caution">
    <text evidence="1">The sequence shown here is derived from an EMBL/GenBank/DDBJ whole genome shotgun (WGS) entry which is preliminary data.</text>
</comment>
<accession>A0A6A7RT18</accession>
<sequence length="550" mass="62211">MSDENVVHTHLMRLLPWPISNCTSNIQLPIHSQPIANIDFEPAIIADKERSRVDSFEDAITIMRTREGNMVQVNLILDDAWHNSNPFVLLLRSFELSGTQVVTNCDDDPVSLYGYRRSRTLELEKSIEQLSKPLRTVRVQNIAEFEYAVPSFEASNENWQANVASLVAAAPLIIINYKKSAPGIDYEIDQIRRFEKQNATAVIVEELEDHPPEDFPNVFFIALDEEVVSLPEEARKFIQAYSASALRSTFQSAPPLSNRFWINGAIRCDIVSRCDQFHTHGLRVYLESARSTCAILESLDHFGTSLGYAVILQDKNRIFRESYWMAFLLMHFTSHWNQELAARYLDLERHGIALIGSFKQKFMQLRSLCLCMLKCHVVSDAFCIDYNTSDTQLGGDISLAEKYVFSAIEYYRNRAIGHSEATDIARDEAVLAYAAMREEGEPALFGDAKYIAMIASGIELYSWTDAHVIASLRTRTATPFLNAGLRKSLEDAVLSGNWNDVYGLDLSPGLFVEIGRLHTALGAIGTASEKLPDYTDQLSRIMTRRIRVKE</sequence>
<organism evidence="1 2">
    <name type="scientific">Candidatus Accumulibacter phosphatis</name>
    <dbReference type="NCBI Taxonomy" id="327160"/>
    <lineage>
        <taxon>Bacteria</taxon>
        <taxon>Pseudomonadati</taxon>
        <taxon>Pseudomonadota</taxon>
        <taxon>Betaproteobacteria</taxon>
        <taxon>Candidatus Accumulibacter</taxon>
    </lineage>
</organism>